<evidence type="ECO:0000313" key="3">
    <source>
        <dbReference type="Proteomes" id="UP001500301"/>
    </source>
</evidence>
<dbReference type="CDD" id="cd02440">
    <property type="entry name" value="AdoMet_MTases"/>
    <property type="match status" value="1"/>
</dbReference>
<dbReference type="InterPro" id="IPR050320">
    <property type="entry name" value="N5-glutamine_MTase"/>
</dbReference>
<protein>
    <recommendedName>
        <fullName evidence="1">Methyltransferase small domain-containing protein</fullName>
    </recommendedName>
</protein>
<dbReference type="InterPro" id="IPR022446">
    <property type="entry name" value="MeTrfrase_put"/>
</dbReference>
<proteinExistence type="predicted"/>
<comment type="caution">
    <text evidence="2">The sequence shown here is derived from an EMBL/GenBank/DDBJ whole genome shotgun (WGS) entry which is preliminary data.</text>
</comment>
<dbReference type="Gene3D" id="3.40.50.150">
    <property type="entry name" value="Vaccinia Virus protein VP39"/>
    <property type="match status" value="1"/>
</dbReference>
<reference evidence="3" key="1">
    <citation type="journal article" date="2019" name="Int. J. Syst. Evol. Microbiol.">
        <title>The Global Catalogue of Microorganisms (GCM) 10K type strain sequencing project: providing services to taxonomists for standard genome sequencing and annotation.</title>
        <authorList>
            <consortium name="The Broad Institute Genomics Platform"/>
            <consortium name="The Broad Institute Genome Sequencing Center for Infectious Disease"/>
            <person name="Wu L."/>
            <person name="Ma J."/>
        </authorList>
    </citation>
    <scope>NUCLEOTIDE SEQUENCE [LARGE SCALE GENOMIC DNA]</scope>
    <source>
        <strain evidence="3">JCM 17460</strain>
    </source>
</reference>
<evidence type="ECO:0000313" key="2">
    <source>
        <dbReference type="EMBL" id="GAA3550636.1"/>
    </source>
</evidence>
<organism evidence="2 3">
    <name type="scientific">Nocardioides daeguensis</name>
    <dbReference type="NCBI Taxonomy" id="908359"/>
    <lineage>
        <taxon>Bacteria</taxon>
        <taxon>Bacillati</taxon>
        <taxon>Actinomycetota</taxon>
        <taxon>Actinomycetes</taxon>
        <taxon>Propionibacteriales</taxon>
        <taxon>Nocardioidaceae</taxon>
        <taxon>Nocardioides</taxon>
    </lineage>
</organism>
<dbReference type="InterPro" id="IPR007848">
    <property type="entry name" value="Small_mtfrase_dom"/>
</dbReference>
<accession>A0ABP6WF08</accession>
<dbReference type="InterPro" id="IPR029063">
    <property type="entry name" value="SAM-dependent_MTases_sf"/>
</dbReference>
<feature type="domain" description="Methyltransferase small" evidence="1">
    <location>
        <begin position="98"/>
        <end position="179"/>
    </location>
</feature>
<dbReference type="Pfam" id="PF05175">
    <property type="entry name" value="MTS"/>
    <property type="match status" value="1"/>
</dbReference>
<gene>
    <name evidence="2" type="ORF">GCM10022263_41990</name>
</gene>
<dbReference type="PANTHER" id="PTHR18895:SF74">
    <property type="entry name" value="MTRF1L RELEASE FACTOR GLUTAMINE METHYLTRANSFERASE"/>
    <property type="match status" value="1"/>
</dbReference>
<name>A0ABP6WF08_9ACTN</name>
<dbReference type="NCBIfam" id="TIGR03704">
    <property type="entry name" value="PrmC_rel_meth"/>
    <property type="match status" value="1"/>
</dbReference>
<dbReference type="Proteomes" id="UP001500301">
    <property type="component" value="Unassembled WGS sequence"/>
</dbReference>
<dbReference type="EMBL" id="BAABBB010000026">
    <property type="protein sequence ID" value="GAA3550636.1"/>
    <property type="molecule type" value="Genomic_DNA"/>
</dbReference>
<dbReference type="PANTHER" id="PTHR18895">
    <property type="entry name" value="HEMK METHYLTRANSFERASE"/>
    <property type="match status" value="1"/>
</dbReference>
<keyword evidence="3" id="KW-1185">Reference proteome</keyword>
<evidence type="ECO:0000259" key="1">
    <source>
        <dbReference type="Pfam" id="PF05175"/>
    </source>
</evidence>
<sequence>MADAPRLSTYPEPVSSPDLVARLRAAGCVFAEEEAALLEAAATSSAHLEELVVRRVAGDPLEQVLGWVDFDGGRVTVDPGVFVPRQRTAYLVELAAPLLRAGDTVLDLCCGSGALGLALARRVPGVVVHAADIDPVAVACAARNLAPVGGTALAGDLTDALPASLRGTAAVIVANVPYVPSAAVALMPPESRDHEPRGTVDGGTDGLDLLRRVATLAPAWLRPGGALFSEVSLDQAAVAADVFAAAGLLAAAHHDDEREATAVSGRLPG</sequence>
<dbReference type="SUPFAM" id="SSF53335">
    <property type="entry name" value="S-adenosyl-L-methionine-dependent methyltransferases"/>
    <property type="match status" value="1"/>
</dbReference>